<evidence type="ECO:0000313" key="4">
    <source>
        <dbReference type="Proteomes" id="UP000256970"/>
    </source>
</evidence>
<feature type="compositionally biased region" description="Low complexity" evidence="1">
    <location>
        <begin position="147"/>
        <end position="166"/>
    </location>
</feature>
<name>A0A383VE04_TETOB</name>
<feature type="region of interest" description="Disordered" evidence="1">
    <location>
        <begin position="123"/>
        <end position="192"/>
    </location>
</feature>
<feature type="region of interest" description="Disordered" evidence="1">
    <location>
        <begin position="300"/>
        <end position="430"/>
    </location>
</feature>
<organism evidence="2 4">
    <name type="scientific">Tetradesmus obliquus</name>
    <name type="common">Green alga</name>
    <name type="synonym">Acutodesmus obliquus</name>
    <dbReference type="NCBI Taxonomy" id="3088"/>
    <lineage>
        <taxon>Eukaryota</taxon>
        <taxon>Viridiplantae</taxon>
        <taxon>Chlorophyta</taxon>
        <taxon>core chlorophytes</taxon>
        <taxon>Chlorophyceae</taxon>
        <taxon>CS clade</taxon>
        <taxon>Sphaeropleales</taxon>
        <taxon>Scenedesmaceae</taxon>
        <taxon>Tetradesmus</taxon>
    </lineage>
</organism>
<proteinExistence type="predicted"/>
<feature type="region of interest" description="Disordered" evidence="1">
    <location>
        <begin position="474"/>
        <end position="495"/>
    </location>
</feature>
<gene>
    <name evidence="3" type="ORF">BQ4739_LOCUS16938</name>
    <name evidence="2" type="ORF">BQ4739_LOCUS3461</name>
</gene>
<reference evidence="2 4" key="1">
    <citation type="submission" date="2016-10" db="EMBL/GenBank/DDBJ databases">
        <authorList>
            <person name="Cai Z."/>
        </authorList>
    </citation>
    <scope>NUCLEOTIDE SEQUENCE [LARGE SCALE GENOMIC DNA]</scope>
</reference>
<evidence type="ECO:0000256" key="1">
    <source>
        <dbReference type="SAM" id="MobiDB-lite"/>
    </source>
</evidence>
<feature type="region of interest" description="Disordered" evidence="1">
    <location>
        <begin position="222"/>
        <end position="271"/>
    </location>
</feature>
<evidence type="ECO:0000313" key="2">
    <source>
        <dbReference type="EMBL" id="SZX62884.1"/>
    </source>
</evidence>
<accession>A0A383VE04</accession>
<feature type="compositionally biased region" description="Low complexity" evidence="1">
    <location>
        <begin position="390"/>
        <end position="402"/>
    </location>
</feature>
<protein>
    <submittedName>
        <fullName evidence="2">Uncharacterized protein</fullName>
    </submittedName>
</protein>
<feature type="compositionally biased region" description="Low complexity" evidence="1">
    <location>
        <begin position="363"/>
        <end position="374"/>
    </location>
</feature>
<sequence>MEPVFSGFGSPVASPGGFMPVQTPDDKTKTNGMLMDTNAQSPLLFQRTPGMANALTPAAESGKRFSDWVMSTSPYTGQKTPPTVSMMSVRADENTPPHLQDAAAAGSCGGKQHFQAWLRATSSNSYTPRRSPGAATPPAAPAPTPAGTPMSASGLPASAVSPAAAEPRSRPLFDLGPYASDDDSDEADDEATTTVGANQLAAAAARMHAALAAVAGRHSNAAAAAPAGGGSGHAMSFTPPRAPANTPHCGGSPAFALGQQQPQSPQQLAGDSLATPMSHLSMARAGGSHGAHSFDGFGFPSQQRGAAAHTAGTPGRSHSQAPPASPVDKVIGLMMGPGAGHSHHQQQQRTPSRLAAPPPSPEQQVIQLMVQQQQAEHELAAGPVQDRTEQQAAAVDAAAAEEQQQDVDDAEAGDEFYSGSEYGDSSQSDDEIDVAELQQLCGATAEHGTPIDDIIGMLLTPELKGTSFTPRATAAGAAGAEDGVGPRVLFGDDEH</sequence>
<dbReference type="AlphaFoldDB" id="A0A383VE04"/>
<dbReference type="EMBL" id="FNXT01001260">
    <property type="protein sequence ID" value="SZX76557.1"/>
    <property type="molecule type" value="Genomic_DNA"/>
</dbReference>
<feature type="compositionally biased region" description="Acidic residues" evidence="1">
    <location>
        <begin position="403"/>
        <end position="414"/>
    </location>
</feature>
<feature type="compositionally biased region" description="Acidic residues" evidence="1">
    <location>
        <begin position="180"/>
        <end position="191"/>
    </location>
</feature>
<evidence type="ECO:0000313" key="3">
    <source>
        <dbReference type="EMBL" id="SZX76557.1"/>
    </source>
</evidence>
<dbReference type="Proteomes" id="UP000256970">
    <property type="component" value="Unassembled WGS sequence"/>
</dbReference>
<dbReference type="EMBL" id="FNXT01000269">
    <property type="protein sequence ID" value="SZX62884.1"/>
    <property type="molecule type" value="Genomic_DNA"/>
</dbReference>
<keyword evidence="4" id="KW-1185">Reference proteome</keyword>